<protein>
    <submittedName>
        <fullName evidence="2">Uncharacterized protein</fullName>
    </submittedName>
</protein>
<keyword evidence="4" id="KW-1185">Reference proteome</keyword>
<dbReference type="Proteomes" id="UP000494106">
    <property type="component" value="Unassembled WGS sequence"/>
</dbReference>
<evidence type="ECO:0000313" key="5">
    <source>
        <dbReference type="Proteomes" id="UP000494256"/>
    </source>
</evidence>
<dbReference type="EMBL" id="CADEBC010000088">
    <property type="protein sequence ID" value="CAB3222461.1"/>
    <property type="molecule type" value="Genomic_DNA"/>
</dbReference>
<reference evidence="4 5" key="1">
    <citation type="submission" date="2020-04" db="EMBL/GenBank/DDBJ databases">
        <authorList>
            <person name="Wallbank WR R."/>
            <person name="Pardo Diaz C."/>
            <person name="Kozak K."/>
            <person name="Martin S."/>
            <person name="Jiggins C."/>
            <person name="Moest M."/>
            <person name="Warren A I."/>
            <person name="Byers J.R.P. K."/>
            <person name="Montejo-Kovacevich G."/>
            <person name="Yen C E."/>
        </authorList>
    </citation>
    <scope>NUCLEOTIDE SEQUENCE [LARGE SCALE GENOMIC DNA]</scope>
</reference>
<evidence type="ECO:0000313" key="2">
    <source>
        <dbReference type="EMBL" id="CAB3222461.1"/>
    </source>
</evidence>
<feature type="region of interest" description="Disordered" evidence="1">
    <location>
        <begin position="44"/>
        <end position="71"/>
    </location>
</feature>
<evidence type="ECO:0000313" key="3">
    <source>
        <dbReference type="EMBL" id="CAB3232233.1"/>
    </source>
</evidence>
<dbReference type="OrthoDB" id="7451270at2759"/>
<sequence length="279" mass="31903">MPASRVRGQASGKKLDARSEVLYFLAPGPANFVNSIVGIMEDDGPRPMRNMRPAEKQRTGADKFQSEHHGQYEARCRQSRDKVNDRVHAHNSAYPKMYDELDNRRSTAKPSMRPERSASYRGKSKALCCRCLRLKNRELKQVRRYSRSPNRRMRSYKMKSRVTKPKQKFTRKYQSRSKNPKSKFNISKGCQYYRVPLETKSVSTCDDDYADDNKAGGSKRQETGHKSKDMDEKTLKREDSAISIAGAPKSEISQNPGTSAPSLSSYNSYLSMDHEPMVE</sequence>
<name>A0A8S0YT28_ARCPL</name>
<organism evidence="2 4">
    <name type="scientific">Arctia plantaginis</name>
    <name type="common">Wood tiger moth</name>
    <name type="synonym">Phalaena plantaginis</name>
    <dbReference type="NCBI Taxonomy" id="874455"/>
    <lineage>
        <taxon>Eukaryota</taxon>
        <taxon>Metazoa</taxon>
        <taxon>Ecdysozoa</taxon>
        <taxon>Arthropoda</taxon>
        <taxon>Hexapoda</taxon>
        <taxon>Insecta</taxon>
        <taxon>Pterygota</taxon>
        <taxon>Neoptera</taxon>
        <taxon>Endopterygota</taxon>
        <taxon>Lepidoptera</taxon>
        <taxon>Glossata</taxon>
        <taxon>Ditrysia</taxon>
        <taxon>Noctuoidea</taxon>
        <taxon>Erebidae</taxon>
        <taxon>Arctiinae</taxon>
        <taxon>Arctia</taxon>
    </lineage>
</organism>
<dbReference type="EMBL" id="CADEBD010000289">
    <property type="protein sequence ID" value="CAB3232233.1"/>
    <property type="molecule type" value="Genomic_DNA"/>
</dbReference>
<dbReference type="AlphaFoldDB" id="A0A8S0YT28"/>
<proteinExistence type="predicted"/>
<feature type="compositionally biased region" description="Basic and acidic residues" evidence="1">
    <location>
        <begin position="52"/>
        <end position="71"/>
    </location>
</feature>
<feature type="compositionally biased region" description="Polar residues" evidence="1">
    <location>
        <begin position="251"/>
        <end position="270"/>
    </location>
</feature>
<evidence type="ECO:0000256" key="1">
    <source>
        <dbReference type="SAM" id="MobiDB-lite"/>
    </source>
</evidence>
<feature type="compositionally biased region" description="Basic and acidic residues" evidence="1">
    <location>
        <begin position="211"/>
        <end position="240"/>
    </location>
</feature>
<accession>A0A8S0YT28</accession>
<evidence type="ECO:0000313" key="4">
    <source>
        <dbReference type="Proteomes" id="UP000494106"/>
    </source>
</evidence>
<feature type="compositionally biased region" description="Basic residues" evidence="1">
    <location>
        <begin position="143"/>
        <end position="181"/>
    </location>
</feature>
<comment type="caution">
    <text evidence="2">The sequence shown here is derived from an EMBL/GenBank/DDBJ whole genome shotgun (WGS) entry which is preliminary data.</text>
</comment>
<dbReference type="Proteomes" id="UP000494256">
    <property type="component" value="Unassembled WGS sequence"/>
</dbReference>
<feature type="region of interest" description="Disordered" evidence="1">
    <location>
        <begin position="203"/>
        <end position="279"/>
    </location>
</feature>
<gene>
    <name evidence="2" type="ORF">APLA_LOCUS1080</name>
    <name evidence="3" type="ORF">APLA_LOCUS5573</name>
</gene>
<feature type="region of interest" description="Disordered" evidence="1">
    <location>
        <begin position="143"/>
        <end position="185"/>
    </location>
</feature>